<dbReference type="PROSITE" id="PS00383">
    <property type="entry name" value="TYR_PHOSPHATASE_1"/>
    <property type="match status" value="1"/>
</dbReference>
<evidence type="ECO:0000313" key="6">
    <source>
        <dbReference type="Proteomes" id="UP001353858"/>
    </source>
</evidence>
<dbReference type="AlphaFoldDB" id="A0AAN7P427"/>
<evidence type="ECO:0000256" key="1">
    <source>
        <dbReference type="ARBA" id="ARBA00022801"/>
    </source>
</evidence>
<dbReference type="EMBL" id="JARPUR010000005">
    <property type="protein sequence ID" value="KAK4876147.1"/>
    <property type="molecule type" value="Genomic_DNA"/>
</dbReference>
<dbReference type="PANTHER" id="PTHR46377">
    <property type="entry name" value="DUAL SPECIFICITY PROTEIN PHOSPHATASE 19"/>
    <property type="match status" value="1"/>
</dbReference>
<dbReference type="GO" id="GO:0005737">
    <property type="term" value="C:cytoplasm"/>
    <property type="evidence" value="ECO:0007669"/>
    <property type="project" value="TreeGrafter"/>
</dbReference>
<keyword evidence="2" id="KW-0904">Protein phosphatase</keyword>
<evidence type="ECO:0000259" key="4">
    <source>
        <dbReference type="PROSITE" id="PS50056"/>
    </source>
</evidence>
<dbReference type="CDD" id="cd14498">
    <property type="entry name" value="DSP"/>
    <property type="match status" value="1"/>
</dbReference>
<feature type="domain" description="Tyrosine-protein phosphatase" evidence="3">
    <location>
        <begin position="54"/>
        <end position="194"/>
    </location>
</feature>
<protein>
    <recommendedName>
        <fullName evidence="7">Dual specificity protein phosphatase 19</fullName>
    </recommendedName>
</protein>
<dbReference type="InterPro" id="IPR000387">
    <property type="entry name" value="Tyr_Pase_dom"/>
</dbReference>
<keyword evidence="1" id="KW-0378">Hydrolase</keyword>
<dbReference type="GO" id="GO:0008579">
    <property type="term" value="F:JUN kinase phosphatase activity"/>
    <property type="evidence" value="ECO:0007669"/>
    <property type="project" value="TreeGrafter"/>
</dbReference>
<gene>
    <name evidence="5" type="ORF">RN001_012569</name>
</gene>
<dbReference type="PROSITE" id="PS50056">
    <property type="entry name" value="TYR_PHOSPHATASE_2"/>
    <property type="match status" value="1"/>
</dbReference>
<dbReference type="Gene3D" id="3.90.190.10">
    <property type="entry name" value="Protein tyrosine phosphatase superfamily"/>
    <property type="match status" value="1"/>
</dbReference>
<dbReference type="SMART" id="SM00195">
    <property type="entry name" value="DSPc"/>
    <property type="match status" value="1"/>
</dbReference>
<comment type="caution">
    <text evidence="5">The sequence shown here is derived from an EMBL/GenBank/DDBJ whole genome shotgun (WGS) entry which is preliminary data.</text>
</comment>
<dbReference type="Pfam" id="PF00782">
    <property type="entry name" value="DSPc"/>
    <property type="match status" value="1"/>
</dbReference>
<dbReference type="InterPro" id="IPR016130">
    <property type="entry name" value="Tyr_Pase_AS"/>
</dbReference>
<evidence type="ECO:0000256" key="2">
    <source>
        <dbReference type="ARBA" id="ARBA00022912"/>
    </source>
</evidence>
<organism evidence="5 6">
    <name type="scientific">Aquatica leii</name>
    <dbReference type="NCBI Taxonomy" id="1421715"/>
    <lineage>
        <taxon>Eukaryota</taxon>
        <taxon>Metazoa</taxon>
        <taxon>Ecdysozoa</taxon>
        <taxon>Arthropoda</taxon>
        <taxon>Hexapoda</taxon>
        <taxon>Insecta</taxon>
        <taxon>Pterygota</taxon>
        <taxon>Neoptera</taxon>
        <taxon>Endopterygota</taxon>
        <taxon>Coleoptera</taxon>
        <taxon>Polyphaga</taxon>
        <taxon>Elateriformia</taxon>
        <taxon>Elateroidea</taxon>
        <taxon>Lampyridae</taxon>
        <taxon>Luciolinae</taxon>
        <taxon>Aquatica</taxon>
    </lineage>
</organism>
<accession>A0AAN7P427</accession>
<evidence type="ECO:0000313" key="5">
    <source>
        <dbReference type="EMBL" id="KAK4876147.1"/>
    </source>
</evidence>
<name>A0AAN7P427_9COLE</name>
<evidence type="ECO:0008006" key="7">
    <source>
        <dbReference type="Google" id="ProtNLM"/>
    </source>
</evidence>
<sequence length="194" mass="21946">MSFLKQLQESKNCLKNVTTTVKHPDGRQFMENRHCNVEIERTLGFVVDTKPDNIPAKIIENIYLGSQDCCDSEVLHKFNIEFVLSLGIEPSSLPSNVVHKFVKCLDIPETNIIEILNNECLNFITDATSCFKNILIHCNAGVSRSSSIVIGFLMLTNKLSYTEAFSIVKSKRHCIRPNSGFEKQLRNLELVTLL</sequence>
<feature type="domain" description="Tyrosine specific protein phosphatases" evidence="4">
    <location>
        <begin position="134"/>
        <end position="172"/>
    </location>
</feature>
<keyword evidence="6" id="KW-1185">Reference proteome</keyword>
<proteinExistence type="predicted"/>
<dbReference type="PROSITE" id="PS50054">
    <property type="entry name" value="TYR_PHOSPHATASE_DUAL"/>
    <property type="match status" value="1"/>
</dbReference>
<dbReference type="SUPFAM" id="SSF52799">
    <property type="entry name" value="(Phosphotyrosine protein) phosphatases II"/>
    <property type="match status" value="1"/>
</dbReference>
<dbReference type="InterPro" id="IPR020422">
    <property type="entry name" value="TYR_PHOSPHATASE_DUAL_dom"/>
</dbReference>
<dbReference type="InterPro" id="IPR029021">
    <property type="entry name" value="Prot-tyrosine_phosphatase-like"/>
</dbReference>
<dbReference type="Proteomes" id="UP001353858">
    <property type="component" value="Unassembled WGS sequence"/>
</dbReference>
<dbReference type="PANTHER" id="PTHR46377:SF1">
    <property type="entry name" value="DUAL SPECIFICITY PROTEIN PHOSPHATASE 19"/>
    <property type="match status" value="1"/>
</dbReference>
<dbReference type="InterPro" id="IPR000340">
    <property type="entry name" value="Dual-sp_phosphatase_cat-dom"/>
</dbReference>
<reference evidence="6" key="1">
    <citation type="submission" date="2023-01" db="EMBL/GenBank/DDBJ databases">
        <title>Key to firefly adult light organ development and bioluminescence: homeobox transcription factors regulate luciferase expression and transportation to peroxisome.</title>
        <authorList>
            <person name="Fu X."/>
        </authorList>
    </citation>
    <scope>NUCLEOTIDE SEQUENCE [LARGE SCALE GENOMIC DNA]</scope>
</reference>
<evidence type="ECO:0000259" key="3">
    <source>
        <dbReference type="PROSITE" id="PS50054"/>
    </source>
</evidence>